<sequence length="311" mass="36721">MRSDRPFDRGRLKGYMWECVILKLLRENEFLEVLVSDNIRIRQHRSHFLEIRGRGAWHQIDCCCDYDSFIPFINPIRLLGEVKFQHKPIEKYLIREFIGTIKDIQENYFISDDFSTSTERYTELGVFFSANSFSEEAEKLAFAHNVKTISYNNIAILEPLKKIVEETERNYLSARLCLSENNQSEFITLFRDILLRNEEAILKFKKHFRTPNGFEKVINSLLDKFYKIGANFVANSSGGAMMHFVGINTFPDELFGKTDTQPCQVFYQNSDLPNREYEFYLIFSEDQKKRKFYFSPPTSLRQAVFFGKKKQ</sequence>
<dbReference type="EMBL" id="PDNZ01000002">
    <property type="protein sequence ID" value="PWW82840.1"/>
    <property type="molecule type" value="Genomic_DNA"/>
</dbReference>
<comment type="caution">
    <text evidence="1">The sequence shown here is derived from an EMBL/GenBank/DDBJ whole genome shotgun (WGS) entry which is preliminary data.</text>
</comment>
<name>A0A317T920_9CHLB</name>
<reference evidence="2" key="1">
    <citation type="submission" date="2017-10" db="EMBL/GenBank/DDBJ databases">
        <authorList>
            <person name="Gaisin V.A."/>
            <person name="Rysina M.S."/>
            <person name="Grouzdev D.S."/>
        </authorList>
    </citation>
    <scope>NUCLEOTIDE SEQUENCE [LARGE SCALE GENOMIC DNA]</scope>
    <source>
        <strain evidence="2">V1</strain>
    </source>
</reference>
<dbReference type="OrthoDB" id="9182727at2"/>
<organism evidence="1 2">
    <name type="scientific">Prosthecochloris marina</name>
    <dbReference type="NCBI Taxonomy" id="2017681"/>
    <lineage>
        <taxon>Bacteria</taxon>
        <taxon>Pseudomonadati</taxon>
        <taxon>Chlorobiota</taxon>
        <taxon>Chlorobiia</taxon>
        <taxon>Chlorobiales</taxon>
        <taxon>Chlorobiaceae</taxon>
        <taxon>Prosthecochloris</taxon>
    </lineage>
</organism>
<keyword evidence="2" id="KW-1185">Reference proteome</keyword>
<proteinExistence type="predicted"/>
<evidence type="ECO:0008006" key="3">
    <source>
        <dbReference type="Google" id="ProtNLM"/>
    </source>
</evidence>
<dbReference type="Proteomes" id="UP000246278">
    <property type="component" value="Unassembled WGS sequence"/>
</dbReference>
<dbReference type="InterPro" id="IPR011335">
    <property type="entry name" value="Restrct_endonuc-II-like"/>
</dbReference>
<dbReference type="SUPFAM" id="SSF52980">
    <property type="entry name" value="Restriction endonuclease-like"/>
    <property type="match status" value="1"/>
</dbReference>
<gene>
    <name evidence="1" type="ORF">CR164_03625</name>
</gene>
<accession>A0A317T920</accession>
<protein>
    <recommendedName>
        <fullName evidence="3">Restriction endonuclease type IV Mrr domain-containing protein</fullName>
    </recommendedName>
</protein>
<evidence type="ECO:0000313" key="2">
    <source>
        <dbReference type="Proteomes" id="UP000246278"/>
    </source>
</evidence>
<dbReference type="AlphaFoldDB" id="A0A317T920"/>
<evidence type="ECO:0000313" key="1">
    <source>
        <dbReference type="EMBL" id="PWW82840.1"/>
    </source>
</evidence>
<dbReference type="RefSeq" id="WP_110022556.1">
    <property type="nucleotide sequence ID" value="NZ_PDNZ01000002.1"/>
</dbReference>